<evidence type="ECO:0000313" key="1">
    <source>
        <dbReference type="EMBL" id="WCT74184.1"/>
    </source>
</evidence>
<evidence type="ECO:0000313" key="2">
    <source>
        <dbReference type="Proteomes" id="UP001220395"/>
    </source>
</evidence>
<accession>A0ABY7TQQ8</accession>
<proteinExistence type="predicted"/>
<protein>
    <submittedName>
        <fullName evidence="1">Uncharacterized protein</fullName>
    </submittedName>
</protein>
<gene>
    <name evidence="1" type="ORF">PQ455_02830</name>
</gene>
<keyword evidence="2" id="KW-1185">Reference proteome</keyword>
<sequence length="331" mass="37158">MRKSNAWYAARDARDSWELRDQFEELAEAAMAVRDTGDFDRLEIALDALNLDPEHHGFPALDDKMGRDARVAALAARYVSLSQFLNRMKRTEGEIEHARRLIGDEIRLACIETDSVPEYVKDLWKHVSAEGVGQKDIHPASRNLGKALAQAVRDHNVERRAQSGDAAFERYDDVPVASWSQLPRFIAGFELVDVDPGDNIDPSPCPLPPSTDMADFTVDRQRPSFGTDRRETYIAWGGLMADWALRTGSSLPKSELNVWAFLLAHRLPADQSTVKIYHQREFQSPWQEGGVVRIIQLTPEEWEHATGNKIAAPSAAKVVSPLADEDDDVPY</sequence>
<dbReference type="Proteomes" id="UP001220395">
    <property type="component" value="Chromosome"/>
</dbReference>
<dbReference type="EMBL" id="CP117411">
    <property type="protein sequence ID" value="WCT74184.1"/>
    <property type="molecule type" value="Genomic_DNA"/>
</dbReference>
<organism evidence="1 2">
    <name type="scientific">Sphingomonas naphthae</name>
    <dbReference type="NCBI Taxonomy" id="1813468"/>
    <lineage>
        <taxon>Bacteria</taxon>
        <taxon>Pseudomonadati</taxon>
        <taxon>Pseudomonadota</taxon>
        <taxon>Alphaproteobacteria</taxon>
        <taxon>Sphingomonadales</taxon>
        <taxon>Sphingomonadaceae</taxon>
        <taxon>Sphingomonas</taxon>
    </lineage>
</organism>
<reference evidence="1 2" key="1">
    <citation type="submission" date="2023-02" db="EMBL/GenBank/DDBJ databases">
        <title>Genome sequence of Sphingomonas naphthae.</title>
        <authorList>
            <person name="Kim S."/>
            <person name="Heo J."/>
            <person name="Kwon S.-W."/>
        </authorList>
    </citation>
    <scope>NUCLEOTIDE SEQUENCE [LARGE SCALE GENOMIC DNA]</scope>
    <source>
        <strain evidence="1 2">KACC 18716</strain>
    </source>
</reference>
<name>A0ABY7TQQ8_9SPHN</name>
<dbReference type="RefSeq" id="WP_273689016.1">
    <property type="nucleotide sequence ID" value="NZ_CP117411.1"/>
</dbReference>